<dbReference type="InterPro" id="IPR016024">
    <property type="entry name" value="ARM-type_fold"/>
</dbReference>
<gene>
    <name evidence="2" type="ORF">L1I30_13800</name>
</gene>
<sequence>MKDVLHNVTAYFPEEWAWIMKINALFILLFLLLTIGLIGFIIFLRVEKNIRNDKKQAQQLLLIDFLNSFLFEEDFDKLKEIEDFRTDHLKTPLEIKVTIKEILLFHENLKGESAIALEELFLQLQLDKFVLNDLKKGNWFTVARAIYALSELGIEVSAKKIEPYLNDPKNEVRQQSQLYFLKVAKDNPLQFLDKTERPLTTWQQIYIENALKNFYQGPAPDFSIWLDHKLDTVVEFSIRMIARYNQFENIPKLLPFLKNEKESIRKEAIHALCSLEYIELLNLILPTFKQESISIKKEILRSVEQLGTFDDLKEIKPMLAAQDWELKIKYFNIEKYFFPNKKDEIHMQYLHEQEMGL</sequence>
<protein>
    <recommendedName>
        <fullName evidence="4">HEAT repeat domain-containing protein</fullName>
    </recommendedName>
</protein>
<organism evidence="2 3">
    <name type="scientific">Gillisia lutea</name>
    <dbReference type="NCBI Taxonomy" id="2909668"/>
    <lineage>
        <taxon>Bacteria</taxon>
        <taxon>Pseudomonadati</taxon>
        <taxon>Bacteroidota</taxon>
        <taxon>Flavobacteriia</taxon>
        <taxon>Flavobacteriales</taxon>
        <taxon>Flavobacteriaceae</taxon>
        <taxon>Gillisia</taxon>
    </lineage>
</organism>
<keyword evidence="1" id="KW-1133">Transmembrane helix</keyword>
<name>A0ABS9EIR3_9FLAO</name>
<dbReference type="EMBL" id="JAKGTH010000011">
    <property type="protein sequence ID" value="MCF4102747.1"/>
    <property type="molecule type" value="Genomic_DNA"/>
</dbReference>
<dbReference type="InterPro" id="IPR011989">
    <property type="entry name" value="ARM-like"/>
</dbReference>
<dbReference type="Proteomes" id="UP001179363">
    <property type="component" value="Unassembled WGS sequence"/>
</dbReference>
<feature type="transmembrane region" description="Helical" evidence="1">
    <location>
        <begin position="22"/>
        <end position="46"/>
    </location>
</feature>
<keyword evidence="1" id="KW-0472">Membrane</keyword>
<keyword evidence="3" id="KW-1185">Reference proteome</keyword>
<evidence type="ECO:0000313" key="2">
    <source>
        <dbReference type="EMBL" id="MCF4102747.1"/>
    </source>
</evidence>
<accession>A0ABS9EIR3</accession>
<evidence type="ECO:0008006" key="4">
    <source>
        <dbReference type="Google" id="ProtNLM"/>
    </source>
</evidence>
<dbReference type="RefSeq" id="WP_236134889.1">
    <property type="nucleotide sequence ID" value="NZ_JAKGTH010000011.1"/>
</dbReference>
<evidence type="ECO:0000313" key="3">
    <source>
        <dbReference type="Proteomes" id="UP001179363"/>
    </source>
</evidence>
<keyword evidence="1" id="KW-0812">Transmembrane</keyword>
<comment type="caution">
    <text evidence="2">The sequence shown here is derived from an EMBL/GenBank/DDBJ whole genome shotgun (WGS) entry which is preliminary data.</text>
</comment>
<proteinExistence type="predicted"/>
<evidence type="ECO:0000256" key="1">
    <source>
        <dbReference type="SAM" id="Phobius"/>
    </source>
</evidence>
<reference evidence="2" key="1">
    <citation type="submission" date="2022-01" db="EMBL/GenBank/DDBJ databases">
        <title>Gillisia lutea sp. nov., isolated from marine plastic residues from the Malvarosa beach (Valencia, Spain).</title>
        <authorList>
            <person name="Vidal-Verdu A."/>
            <person name="Molina-Menor E."/>
            <person name="Satari L."/>
            <person name="Pascual J."/>
            <person name="Pereto J."/>
            <person name="Porcar M."/>
        </authorList>
    </citation>
    <scope>NUCLEOTIDE SEQUENCE</scope>
    <source>
        <strain evidence="2">M10.2A</strain>
    </source>
</reference>
<dbReference type="SUPFAM" id="SSF48371">
    <property type="entry name" value="ARM repeat"/>
    <property type="match status" value="1"/>
</dbReference>
<dbReference type="Gene3D" id="1.25.10.10">
    <property type="entry name" value="Leucine-rich Repeat Variant"/>
    <property type="match status" value="1"/>
</dbReference>